<protein>
    <submittedName>
        <fullName evidence="1">Uncharacterized protein</fullName>
    </submittedName>
</protein>
<gene>
    <name evidence="1" type="ORF">BD410DRAFT_352852</name>
</gene>
<name>A0A4Y7QMV9_9AGAM</name>
<evidence type="ECO:0000313" key="2">
    <source>
        <dbReference type="Proteomes" id="UP000294933"/>
    </source>
</evidence>
<accession>A0A4Y7QMV9</accession>
<organism evidence="1 2">
    <name type="scientific">Rickenella mellea</name>
    <dbReference type="NCBI Taxonomy" id="50990"/>
    <lineage>
        <taxon>Eukaryota</taxon>
        <taxon>Fungi</taxon>
        <taxon>Dikarya</taxon>
        <taxon>Basidiomycota</taxon>
        <taxon>Agaricomycotina</taxon>
        <taxon>Agaricomycetes</taxon>
        <taxon>Hymenochaetales</taxon>
        <taxon>Rickenellaceae</taxon>
        <taxon>Rickenella</taxon>
    </lineage>
</organism>
<evidence type="ECO:0000313" key="1">
    <source>
        <dbReference type="EMBL" id="TDL28240.1"/>
    </source>
</evidence>
<dbReference type="Proteomes" id="UP000294933">
    <property type="component" value="Unassembled WGS sequence"/>
</dbReference>
<dbReference type="EMBL" id="ML170158">
    <property type="protein sequence ID" value="TDL28240.1"/>
    <property type="molecule type" value="Genomic_DNA"/>
</dbReference>
<dbReference type="VEuPathDB" id="FungiDB:BD410DRAFT_352852"/>
<proteinExistence type="predicted"/>
<dbReference type="AlphaFoldDB" id="A0A4Y7QMV9"/>
<sequence length="158" mass="17682">MMVLTNERPCSQSCYESYPYKAIRCRKFTGKSEKSRCGLLRFVCGRLGCTAHYRFSPCRVGSEHFLQAARYYAMAMPLPHSAGSGLAGDPSWNRIFGNWVRVPPSGTAAECCNLDHGRMGLSDPCYRNDGVLFGEYSCAIRWRRCEGLSKFALILQSG</sequence>
<reference evidence="1 2" key="1">
    <citation type="submission" date="2018-06" db="EMBL/GenBank/DDBJ databases">
        <title>A transcriptomic atlas of mushroom development highlights an independent origin of complex multicellularity.</title>
        <authorList>
            <consortium name="DOE Joint Genome Institute"/>
            <person name="Krizsan K."/>
            <person name="Almasi E."/>
            <person name="Merenyi Z."/>
            <person name="Sahu N."/>
            <person name="Viragh M."/>
            <person name="Koszo T."/>
            <person name="Mondo S."/>
            <person name="Kiss B."/>
            <person name="Balint B."/>
            <person name="Kues U."/>
            <person name="Barry K."/>
            <person name="Hegedus J.C."/>
            <person name="Henrissat B."/>
            <person name="Johnson J."/>
            <person name="Lipzen A."/>
            <person name="Ohm R."/>
            <person name="Nagy I."/>
            <person name="Pangilinan J."/>
            <person name="Yan J."/>
            <person name="Xiong Y."/>
            <person name="Grigoriev I.V."/>
            <person name="Hibbett D.S."/>
            <person name="Nagy L.G."/>
        </authorList>
    </citation>
    <scope>NUCLEOTIDE SEQUENCE [LARGE SCALE GENOMIC DNA]</scope>
    <source>
        <strain evidence="1 2">SZMC22713</strain>
    </source>
</reference>
<keyword evidence="2" id="KW-1185">Reference proteome</keyword>